<dbReference type="Pfam" id="PF00512">
    <property type="entry name" value="HisKA"/>
    <property type="match status" value="1"/>
</dbReference>
<evidence type="ECO:0000256" key="10">
    <source>
        <dbReference type="SAM" id="MobiDB-lite"/>
    </source>
</evidence>
<protein>
    <recommendedName>
        <fullName evidence="9">Sensor-like histidine kinase SenX3</fullName>
        <ecNumber evidence="3">2.7.13.3</ecNumber>
    </recommendedName>
</protein>
<feature type="region of interest" description="Disordered" evidence="10">
    <location>
        <begin position="17"/>
        <end position="51"/>
    </location>
</feature>
<dbReference type="NCBIfam" id="TIGR00229">
    <property type="entry name" value="sensory_box"/>
    <property type="match status" value="2"/>
</dbReference>
<feature type="domain" description="Histidine kinase" evidence="11">
    <location>
        <begin position="368"/>
        <end position="576"/>
    </location>
</feature>
<dbReference type="SMART" id="SM00086">
    <property type="entry name" value="PAC"/>
    <property type="match status" value="2"/>
</dbReference>
<dbReference type="SMART" id="SM00387">
    <property type="entry name" value="HATPase_c"/>
    <property type="match status" value="1"/>
</dbReference>
<dbReference type="InterPro" id="IPR036097">
    <property type="entry name" value="HisK_dim/P_sf"/>
</dbReference>
<dbReference type="Gene3D" id="3.30.450.20">
    <property type="entry name" value="PAS domain"/>
    <property type="match status" value="2"/>
</dbReference>
<dbReference type="PROSITE" id="PS50112">
    <property type="entry name" value="PAS"/>
    <property type="match status" value="2"/>
</dbReference>
<keyword evidence="6" id="KW-0418">Kinase</keyword>
<evidence type="ECO:0000256" key="2">
    <source>
        <dbReference type="ARBA" id="ARBA00004236"/>
    </source>
</evidence>
<dbReference type="InterPro" id="IPR050351">
    <property type="entry name" value="BphY/WalK/GraS-like"/>
</dbReference>
<dbReference type="Pfam" id="PF02518">
    <property type="entry name" value="HATPase_c"/>
    <property type="match status" value="1"/>
</dbReference>
<evidence type="ECO:0000256" key="8">
    <source>
        <dbReference type="ARBA" id="ARBA00023136"/>
    </source>
</evidence>
<reference evidence="14" key="1">
    <citation type="submission" date="2021-01" db="EMBL/GenBank/DDBJ databases">
        <title>Novel species in genus Nocardioides.</title>
        <authorList>
            <person name="Zhang G."/>
        </authorList>
    </citation>
    <scope>NUCLEOTIDE SEQUENCE</scope>
    <source>
        <strain evidence="14">Zg-536</strain>
    </source>
</reference>
<dbReference type="InterPro" id="IPR003661">
    <property type="entry name" value="HisK_dim/P_dom"/>
</dbReference>
<gene>
    <name evidence="14" type="ORF">JK386_16885</name>
</gene>
<evidence type="ECO:0000256" key="4">
    <source>
        <dbReference type="ARBA" id="ARBA00022553"/>
    </source>
</evidence>
<evidence type="ECO:0000313" key="15">
    <source>
        <dbReference type="Proteomes" id="UP000663791"/>
    </source>
</evidence>
<dbReference type="SUPFAM" id="SSF55785">
    <property type="entry name" value="PYP-like sensor domain (PAS domain)"/>
    <property type="match status" value="2"/>
</dbReference>
<dbReference type="CDD" id="cd00130">
    <property type="entry name" value="PAS"/>
    <property type="match status" value="2"/>
</dbReference>
<dbReference type="AlphaFoldDB" id="A0A938Y9A8"/>
<dbReference type="Gene3D" id="1.10.287.130">
    <property type="match status" value="1"/>
</dbReference>
<comment type="caution">
    <text evidence="14">The sequence shown here is derived from an EMBL/GenBank/DDBJ whole genome shotgun (WGS) entry which is preliminary data.</text>
</comment>
<dbReference type="PROSITE" id="PS50109">
    <property type="entry name" value="HIS_KIN"/>
    <property type="match status" value="1"/>
</dbReference>
<dbReference type="PROSITE" id="PS50113">
    <property type="entry name" value="PAC"/>
    <property type="match status" value="2"/>
</dbReference>
<feature type="domain" description="PAS" evidence="12">
    <location>
        <begin position="209"/>
        <end position="282"/>
    </location>
</feature>
<dbReference type="GO" id="GO:0030295">
    <property type="term" value="F:protein kinase activator activity"/>
    <property type="evidence" value="ECO:0007669"/>
    <property type="project" value="TreeGrafter"/>
</dbReference>
<dbReference type="InterPro" id="IPR000014">
    <property type="entry name" value="PAS"/>
</dbReference>
<dbReference type="InterPro" id="IPR005467">
    <property type="entry name" value="His_kinase_dom"/>
</dbReference>
<name>A0A938Y9A8_9ACTN</name>
<keyword evidence="5" id="KW-0808">Transferase</keyword>
<sequence>MLEADPGVAQVVADDTDDTDAADAAEAPGPSAVPGFRGGRASRGADPLGSAWRSPTVASELLAQPVLGAGTWVGEATTEPVLREHLERFREVFEDAAIGMATMTLAGRVVRANPALARLTGRSLPELVAMPYADLAGPDADRVRQVLEQVSAGTRDAVQVEHALETRDDQRLLATLSPVRDASSRPLYLFLQVQDVSAQREMEEELRRSEQRFRLLVEAVRDYAIFMLDPDGRVASWNAGAQRIKGWTESEIVGRHFRTFYPRDKQASRHPEHELEMATRDGSYEEEGWRIRKDGSTFWAHVTITAVRDADGALVGFAKVTRDITERMWMLREQERSANALAEANAALASANQRLREAAEDQAQFLAVTAHELRSPVGVLGGTAALLQKHWDTVPETERRELFQAMASGADRLQRLLNDLLTASRVGRSTLSVQTESVELATDLAGRLQSSLLGAPGQVEVRFDPGLRVLADPDRLAQMVENLVRNALQHGAAPVVVANEPGAEPGFVDVVVRDAGGGVPEAMRARLFEFFATGSKEGTGLGLYLVRALARAQGGDARYRAEDSAFVVTLPRPSEDEGSRR</sequence>
<feature type="domain" description="PAC" evidence="13">
    <location>
        <begin position="284"/>
        <end position="336"/>
    </location>
</feature>
<proteinExistence type="predicted"/>
<dbReference type="SUPFAM" id="SSF55874">
    <property type="entry name" value="ATPase domain of HSP90 chaperone/DNA topoisomerase II/histidine kinase"/>
    <property type="match status" value="1"/>
</dbReference>
<dbReference type="Pfam" id="PF08448">
    <property type="entry name" value="PAS_4"/>
    <property type="match status" value="1"/>
</dbReference>
<dbReference type="InterPro" id="IPR000700">
    <property type="entry name" value="PAS-assoc_C"/>
</dbReference>
<dbReference type="Proteomes" id="UP000663791">
    <property type="component" value="Unassembled WGS sequence"/>
</dbReference>
<dbReference type="EMBL" id="JAERTX010000019">
    <property type="protein sequence ID" value="MBM9461579.1"/>
    <property type="molecule type" value="Genomic_DNA"/>
</dbReference>
<keyword evidence="15" id="KW-1185">Reference proteome</keyword>
<dbReference type="InterPro" id="IPR003594">
    <property type="entry name" value="HATPase_dom"/>
</dbReference>
<dbReference type="InterPro" id="IPR004358">
    <property type="entry name" value="Sig_transdc_His_kin-like_C"/>
</dbReference>
<dbReference type="PRINTS" id="PR00344">
    <property type="entry name" value="BCTRLSENSOR"/>
</dbReference>
<evidence type="ECO:0000259" key="11">
    <source>
        <dbReference type="PROSITE" id="PS50109"/>
    </source>
</evidence>
<dbReference type="CDD" id="cd00082">
    <property type="entry name" value="HisKA"/>
    <property type="match status" value="1"/>
</dbReference>
<dbReference type="Pfam" id="PF13426">
    <property type="entry name" value="PAS_9"/>
    <property type="match status" value="1"/>
</dbReference>
<evidence type="ECO:0000259" key="13">
    <source>
        <dbReference type="PROSITE" id="PS50113"/>
    </source>
</evidence>
<evidence type="ECO:0000256" key="9">
    <source>
        <dbReference type="ARBA" id="ARBA00039401"/>
    </source>
</evidence>
<feature type="domain" description="PAC" evidence="13">
    <location>
        <begin position="158"/>
        <end position="208"/>
    </location>
</feature>
<comment type="catalytic activity">
    <reaction evidence="1">
        <text>ATP + protein L-histidine = ADP + protein N-phospho-L-histidine.</text>
        <dbReference type="EC" id="2.7.13.3"/>
    </reaction>
</comment>
<evidence type="ECO:0000256" key="1">
    <source>
        <dbReference type="ARBA" id="ARBA00000085"/>
    </source>
</evidence>
<keyword evidence="4" id="KW-0597">Phosphoprotein</keyword>
<evidence type="ECO:0000256" key="7">
    <source>
        <dbReference type="ARBA" id="ARBA00023012"/>
    </source>
</evidence>
<dbReference type="EC" id="2.7.13.3" evidence="3"/>
<evidence type="ECO:0000313" key="14">
    <source>
        <dbReference type="EMBL" id="MBM9461579.1"/>
    </source>
</evidence>
<dbReference type="SMART" id="SM00091">
    <property type="entry name" value="PAS"/>
    <property type="match status" value="2"/>
</dbReference>
<dbReference type="Gene3D" id="3.30.565.10">
    <property type="entry name" value="Histidine kinase-like ATPase, C-terminal domain"/>
    <property type="match status" value="1"/>
</dbReference>
<dbReference type="PANTHER" id="PTHR42878:SF15">
    <property type="entry name" value="BACTERIOPHYTOCHROME"/>
    <property type="match status" value="1"/>
</dbReference>
<dbReference type="GO" id="GO:0007234">
    <property type="term" value="P:osmosensory signaling via phosphorelay pathway"/>
    <property type="evidence" value="ECO:0007669"/>
    <property type="project" value="TreeGrafter"/>
</dbReference>
<dbReference type="InterPro" id="IPR036890">
    <property type="entry name" value="HATPase_C_sf"/>
</dbReference>
<organism evidence="14 15">
    <name type="scientific">Nocardioides faecalis</name>
    <dbReference type="NCBI Taxonomy" id="2803858"/>
    <lineage>
        <taxon>Bacteria</taxon>
        <taxon>Bacillati</taxon>
        <taxon>Actinomycetota</taxon>
        <taxon>Actinomycetes</taxon>
        <taxon>Propionibacteriales</taxon>
        <taxon>Nocardioidaceae</taxon>
        <taxon>Nocardioides</taxon>
    </lineage>
</organism>
<dbReference type="InterPro" id="IPR035965">
    <property type="entry name" value="PAS-like_dom_sf"/>
</dbReference>
<dbReference type="SUPFAM" id="SSF47384">
    <property type="entry name" value="Homodimeric domain of signal transducing histidine kinase"/>
    <property type="match status" value="1"/>
</dbReference>
<feature type="domain" description="PAS" evidence="12">
    <location>
        <begin position="85"/>
        <end position="154"/>
    </location>
</feature>
<evidence type="ECO:0000259" key="12">
    <source>
        <dbReference type="PROSITE" id="PS50112"/>
    </source>
</evidence>
<dbReference type="InterPro" id="IPR001610">
    <property type="entry name" value="PAC"/>
</dbReference>
<dbReference type="GO" id="GO:0000155">
    <property type="term" value="F:phosphorelay sensor kinase activity"/>
    <property type="evidence" value="ECO:0007669"/>
    <property type="project" value="InterPro"/>
</dbReference>
<dbReference type="GO" id="GO:0005886">
    <property type="term" value="C:plasma membrane"/>
    <property type="evidence" value="ECO:0007669"/>
    <property type="project" value="UniProtKB-SubCell"/>
</dbReference>
<dbReference type="SMART" id="SM00388">
    <property type="entry name" value="HisKA"/>
    <property type="match status" value="1"/>
</dbReference>
<accession>A0A938Y9A8</accession>
<dbReference type="GO" id="GO:0000156">
    <property type="term" value="F:phosphorelay response regulator activity"/>
    <property type="evidence" value="ECO:0007669"/>
    <property type="project" value="TreeGrafter"/>
</dbReference>
<dbReference type="PANTHER" id="PTHR42878">
    <property type="entry name" value="TWO-COMPONENT HISTIDINE KINASE"/>
    <property type="match status" value="1"/>
</dbReference>
<comment type="subcellular location">
    <subcellularLocation>
        <location evidence="2">Cell membrane</location>
    </subcellularLocation>
</comment>
<dbReference type="InterPro" id="IPR013656">
    <property type="entry name" value="PAS_4"/>
</dbReference>
<keyword evidence="8" id="KW-0472">Membrane</keyword>
<keyword evidence="7" id="KW-0902">Two-component regulatory system</keyword>
<evidence type="ECO:0000256" key="6">
    <source>
        <dbReference type="ARBA" id="ARBA00022777"/>
    </source>
</evidence>
<evidence type="ECO:0000256" key="5">
    <source>
        <dbReference type="ARBA" id="ARBA00022679"/>
    </source>
</evidence>
<evidence type="ECO:0000256" key="3">
    <source>
        <dbReference type="ARBA" id="ARBA00012438"/>
    </source>
</evidence>